<evidence type="ECO:0000256" key="1">
    <source>
        <dbReference type="SAM" id="MobiDB-lite"/>
    </source>
</evidence>
<dbReference type="Pfam" id="PF10335">
    <property type="entry name" value="DUF294_C"/>
    <property type="match status" value="1"/>
</dbReference>
<evidence type="ECO:0000313" key="4">
    <source>
        <dbReference type="EMBL" id="MCR2803241.1"/>
    </source>
</evidence>
<accession>A0A9X2S7N2</accession>
<dbReference type="InterPro" id="IPR043519">
    <property type="entry name" value="NT_sf"/>
</dbReference>
<evidence type="ECO:0000259" key="2">
    <source>
        <dbReference type="Pfam" id="PF03445"/>
    </source>
</evidence>
<gene>
    <name evidence="4" type="ORF">NQZ67_05025</name>
</gene>
<dbReference type="RefSeq" id="WP_257443312.1">
    <property type="nucleotide sequence ID" value="NZ_JANIPJ010000002.1"/>
</dbReference>
<evidence type="ECO:0000313" key="5">
    <source>
        <dbReference type="Proteomes" id="UP001141950"/>
    </source>
</evidence>
<dbReference type="GO" id="GO:0008773">
    <property type="term" value="F:[protein-PII] uridylyltransferase activity"/>
    <property type="evidence" value="ECO:0007669"/>
    <property type="project" value="InterPro"/>
</dbReference>
<keyword evidence="5" id="KW-1185">Reference proteome</keyword>
<dbReference type="SUPFAM" id="SSF81301">
    <property type="entry name" value="Nucleotidyltransferase"/>
    <property type="match status" value="1"/>
</dbReference>
<organism evidence="4 5">
    <name type="scientific">Paenibacillus soyae</name>
    <dbReference type="NCBI Taxonomy" id="2969249"/>
    <lineage>
        <taxon>Bacteria</taxon>
        <taxon>Bacillati</taxon>
        <taxon>Bacillota</taxon>
        <taxon>Bacilli</taxon>
        <taxon>Bacillales</taxon>
        <taxon>Paenibacillaceae</taxon>
        <taxon>Paenibacillus</taxon>
    </lineage>
</organism>
<dbReference type="InterPro" id="IPR018821">
    <property type="entry name" value="DUF294_put_nucleoTrafse_sb-bd"/>
</dbReference>
<feature type="domain" description="Protein-PII uridylyltransferase N-terminal" evidence="2">
    <location>
        <begin position="40"/>
        <end position="169"/>
    </location>
</feature>
<dbReference type="Pfam" id="PF03445">
    <property type="entry name" value="DUF294"/>
    <property type="match status" value="1"/>
</dbReference>
<sequence length="356" mass="40516">MNDPMRSQMAKKIGSADHIDGLRCLRDHIHEQMEALLPTRPVEQLNEQLNETHDAIIIRAIQLSEAEMARMGKGSPPVPYAYLLFGSGGRKEQTLSSDQDSGLVYSDPESGNEEETKQYFHELCSLIVKNLITTGYPPCEGNVMSDNPAWCHSVDEWGGILNEWFREPAWETVRTLLIIADGRCVYGDRGLVDRLKDMFYSDTLNHPLIIRRMIENTMRHKVLVGIFGQLLKERYGEDAGSLDIKYGAYIPMVNSIRMLAIQASVRETSTLDRIERLVEAGKLTKEDGAVYAQAFRFILRLRLMTTEQIENGVYANNGKLHSSKLTKEMTDELKSSLKQGKRLQRFVYRQTVGRLM</sequence>
<name>A0A9X2S7N2_9BACL</name>
<dbReference type="AlphaFoldDB" id="A0A9X2S7N2"/>
<dbReference type="CDD" id="cd05401">
    <property type="entry name" value="NT_GlnE_GlnD_like"/>
    <property type="match status" value="1"/>
</dbReference>
<dbReference type="Proteomes" id="UP001141950">
    <property type="component" value="Unassembled WGS sequence"/>
</dbReference>
<comment type="caution">
    <text evidence="4">The sequence shown here is derived from an EMBL/GenBank/DDBJ whole genome shotgun (WGS) entry which is preliminary data.</text>
</comment>
<evidence type="ECO:0000259" key="3">
    <source>
        <dbReference type="Pfam" id="PF10335"/>
    </source>
</evidence>
<dbReference type="InterPro" id="IPR005105">
    <property type="entry name" value="GlnD_Uridyltrans_N"/>
</dbReference>
<feature type="region of interest" description="Disordered" evidence="1">
    <location>
        <begin position="92"/>
        <end position="111"/>
    </location>
</feature>
<proteinExistence type="predicted"/>
<dbReference type="Gene3D" id="3.30.460.10">
    <property type="entry name" value="Beta Polymerase, domain 2"/>
    <property type="match status" value="1"/>
</dbReference>
<dbReference type="EMBL" id="JANIPJ010000002">
    <property type="protein sequence ID" value="MCR2803241.1"/>
    <property type="molecule type" value="Genomic_DNA"/>
</dbReference>
<protein>
    <submittedName>
        <fullName evidence="4">DUF294 nucleotidyltransferase-like domain-containing protein</fullName>
    </submittedName>
</protein>
<reference evidence="4" key="1">
    <citation type="submission" date="2022-08" db="EMBL/GenBank/DDBJ databases">
        <title>The genomic sequence of strain Paenibacillus sp. SCIV0701.</title>
        <authorList>
            <person name="Zhao H."/>
        </authorList>
    </citation>
    <scope>NUCLEOTIDE SEQUENCE</scope>
    <source>
        <strain evidence="4">SCIV0701</strain>
    </source>
</reference>
<feature type="domain" description="DUF294" evidence="3">
    <location>
        <begin position="209"/>
        <end position="350"/>
    </location>
</feature>